<evidence type="ECO:0000256" key="2">
    <source>
        <dbReference type="ARBA" id="ARBA00023125"/>
    </source>
</evidence>
<dbReference type="KEGG" id="vcw:GJQ55_04710"/>
<dbReference type="PANTHER" id="PTHR47894">
    <property type="entry name" value="HTH-TYPE TRANSCRIPTIONAL REGULATOR GADX"/>
    <property type="match status" value="1"/>
</dbReference>
<accession>A0A9X7UUB3</accession>
<dbReference type="Pfam" id="PF12625">
    <property type="entry name" value="Arabinose_bd"/>
    <property type="match status" value="1"/>
</dbReference>
<dbReference type="Proteomes" id="UP000596074">
    <property type="component" value="Chromosome"/>
</dbReference>
<dbReference type="PANTHER" id="PTHR47894:SF1">
    <property type="entry name" value="HTH-TYPE TRANSCRIPTIONAL REGULATOR VQSM"/>
    <property type="match status" value="1"/>
</dbReference>
<organism evidence="5 6">
    <name type="scientific">Venatoribacter cucullus</name>
    <dbReference type="NCBI Taxonomy" id="2661630"/>
    <lineage>
        <taxon>Bacteria</taxon>
        <taxon>Pseudomonadati</taxon>
        <taxon>Pseudomonadota</taxon>
        <taxon>Gammaproteobacteria</taxon>
        <taxon>Oceanospirillales</taxon>
        <taxon>Oceanospirillaceae</taxon>
        <taxon>Venatoribacter</taxon>
    </lineage>
</organism>
<dbReference type="GO" id="GO:0000976">
    <property type="term" value="F:transcription cis-regulatory region binding"/>
    <property type="evidence" value="ECO:0007669"/>
    <property type="project" value="TreeGrafter"/>
</dbReference>
<gene>
    <name evidence="5" type="ORF">GJQ55_04710</name>
</gene>
<dbReference type="GO" id="GO:0003700">
    <property type="term" value="F:DNA-binding transcription factor activity"/>
    <property type="evidence" value="ECO:0007669"/>
    <property type="project" value="InterPro"/>
</dbReference>
<reference evidence="5 6" key="1">
    <citation type="submission" date="2019-11" db="EMBL/GenBank/DDBJ databases">
        <title>Venatorbacter sp. nov. a predator of Campylobacter and other Gram-negative bacteria.</title>
        <authorList>
            <person name="Saeedi A."/>
            <person name="Cummings N.J."/>
            <person name="Connerton I.F."/>
            <person name="Connerton P.L."/>
        </authorList>
    </citation>
    <scope>NUCLEOTIDE SEQUENCE [LARGE SCALE GENOMIC DNA]</scope>
    <source>
        <strain evidence="5">XL5</strain>
    </source>
</reference>
<dbReference type="Gene3D" id="1.10.10.60">
    <property type="entry name" value="Homeodomain-like"/>
    <property type="match status" value="1"/>
</dbReference>
<keyword evidence="6" id="KW-1185">Reference proteome</keyword>
<dbReference type="SMART" id="SM00342">
    <property type="entry name" value="HTH_ARAC"/>
    <property type="match status" value="1"/>
</dbReference>
<name>A0A9X7UUB3_9GAMM</name>
<protein>
    <submittedName>
        <fullName evidence="5">Helix-turn-helix domain-containing protein</fullName>
    </submittedName>
</protein>
<keyword evidence="3" id="KW-0804">Transcription</keyword>
<evidence type="ECO:0000256" key="1">
    <source>
        <dbReference type="ARBA" id="ARBA00023015"/>
    </source>
</evidence>
<dbReference type="GO" id="GO:0005829">
    <property type="term" value="C:cytosol"/>
    <property type="evidence" value="ECO:0007669"/>
    <property type="project" value="TreeGrafter"/>
</dbReference>
<evidence type="ECO:0000259" key="4">
    <source>
        <dbReference type="PROSITE" id="PS01124"/>
    </source>
</evidence>
<evidence type="ECO:0000313" key="5">
    <source>
        <dbReference type="EMBL" id="QQD23822.1"/>
    </source>
</evidence>
<dbReference type="AlphaFoldDB" id="A0A9X7UUB3"/>
<dbReference type="InterPro" id="IPR032687">
    <property type="entry name" value="AraC-type_N"/>
</dbReference>
<evidence type="ECO:0000313" key="6">
    <source>
        <dbReference type="Proteomes" id="UP000596074"/>
    </source>
</evidence>
<keyword evidence="2" id="KW-0238">DNA-binding</keyword>
<dbReference type="PROSITE" id="PS01124">
    <property type="entry name" value="HTH_ARAC_FAMILY_2"/>
    <property type="match status" value="1"/>
</dbReference>
<evidence type="ECO:0000256" key="3">
    <source>
        <dbReference type="ARBA" id="ARBA00023163"/>
    </source>
</evidence>
<dbReference type="Pfam" id="PF12833">
    <property type="entry name" value="HTH_18"/>
    <property type="match status" value="1"/>
</dbReference>
<dbReference type="SUPFAM" id="SSF46689">
    <property type="entry name" value="Homeodomain-like"/>
    <property type="match status" value="1"/>
</dbReference>
<proteinExistence type="predicted"/>
<sequence length="348" mass="40280">MNGAEHNAGVTWYEQDERYLAAHYQPGLLLDLLLTRNISSHKVLRGTGLFYDDILAGSSRLSVRQLRQLISNGEKISASGDLSFRWGQLLWPGHYGLPSQLLQHAGCLDQALTVLGQYRRQLSPLLVPRVFTDRDYCYVQWLDACGLGEQKRFMVETAMTALSSYSRWQSRQPLPWEYGFSYAQPRTYEQYRTHLGGTLYFDLGVDVMRIPKAWLHEPWPQASATAFRVAARHLHYEPPQPGSGFSEAVYQHLLQHIQQPLSLAETAEHFGMSSATFKRKLQRHDTHFQHLQDQVRLHASLYCLHILGWSNEQLAQYLQFNDLTNFRRAFRRWCGRTPGESRQLFLQI</sequence>
<dbReference type="InterPro" id="IPR018060">
    <property type="entry name" value="HTH_AraC"/>
</dbReference>
<keyword evidence="1" id="KW-0805">Transcription regulation</keyword>
<dbReference type="RefSeq" id="WP_228346363.1">
    <property type="nucleotide sequence ID" value="NZ_CP046056.1"/>
</dbReference>
<feature type="domain" description="HTH araC/xylS-type" evidence="4">
    <location>
        <begin position="247"/>
        <end position="344"/>
    </location>
</feature>
<dbReference type="InterPro" id="IPR009057">
    <property type="entry name" value="Homeodomain-like_sf"/>
</dbReference>
<dbReference type="EMBL" id="CP046056">
    <property type="protein sequence ID" value="QQD23822.1"/>
    <property type="molecule type" value="Genomic_DNA"/>
</dbReference>